<protein>
    <submittedName>
        <fullName evidence="1">Uncharacterized protein</fullName>
    </submittedName>
</protein>
<gene>
    <name evidence="1" type="ORF">URODEC1_LOCUS41482</name>
</gene>
<keyword evidence="2" id="KW-1185">Reference proteome</keyword>
<dbReference type="EMBL" id="OZ075128">
    <property type="protein sequence ID" value="CAL4955540.1"/>
    <property type="molecule type" value="Genomic_DNA"/>
</dbReference>
<sequence>MLTSLTVTFDTHAFVLSRPSPPMLIPWPGPQFTLCIFMLLHPVWMEIQSSPALNKTNRPPYVIYFGLTVKGIWKFQVFSATVLFVYP</sequence>
<dbReference type="AlphaFoldDB" id="A0ABC8Z6X4"/>
<dbReference type="Proteomes" id="UP001497457">
    <property type="component" value="Chromosome 18b"/>
</dbReference>
<organism evidence="1 2">
    <name type="scientific">Urochloa decumbens</name>
    <dbReference type="NCBI Taxonomy" id="240449"/>
    <lineage>
        <taxon>Eukaryota</taxon>
        <taxon>Viridiplantae</taxon>
        <taxon>Streptophyta</taxon>
        <taxon>Embryophyta</taxon>
        <taxon>Tracheophyta</taxon>
        <taxon>Spermatophyta</taxon>
        <taxon>Magnoliopsida</taxon>
        <taxon>Liliopsida</taxon>
        <taxon>Poales</taxon>
        <taxon>Poaceae</taxon>
        <taxon>PACMAD clade</taxon>
        <taxon>Panicoideae</taxon>
        <taxon>Panicodae</taxon>
        <taxon>Paniceae</taxon>
        <taxon>Melinidinae</taxon>
        <taxon>Urochloa</taxon>
    </lineage>
</organism>
<accession>A0ABC8Z6X4</accession>
<evidence type="ECO:0000313" key="2">
    <source>
        <dbReference type="Proteomes" id="UP001497457"/>
    </source>
</evidence>
<name>A0ABC8Z6X4_9POAL</name>
<evidence type="ECO:0000313" key="1">
    <source>
        <dbReference type="EMBL" id="CAL4955540.1"/>
    </source>
</evidence>
<proteinExistence type="predicted"/>
<reference evidence="1" key="1">
    <citation type="submission" date="2024-10" db="EMBL/GenBank/DDBJ databases">
        <authorList>
            <person name="Ryan C."/>
        </authorList>
    </citation>
    <scope>NUCLEOTIDE SEQUENCE [LARGE SCALE GENOMIC DNA]</scope>
</reference>